<feature type="domain" description="DUF11" evidence="1">
    <location>
        <begin position="284"/>
        <end position="382"/>
    </location>
</feature>
<dbReference type="AlphaFoldDB" id="A0A7W5FP81"/>
<dbReference type="PANTHER" id="PTHR34819:SF3">
    <property type="entry name" value="CELL SURFACE PROTEIN"/>
    <property type="match status" value="1"/>
</dbReference>
<proteinExistence type="predicted"/>
<keyword evidence="3" id="KW-1185">Reference proteome</keyword>
<dbReference type="Pfam" id="PF01345">
    <property type="entry name" value="DUF11"/>
    <property type="match status" value="2"/>
</dbReference>
<dbReference type="RefSeq" id="WP_183601624.1">
    <property type="nucleotide sequence ID" value="NZ_JACHXK010000008.1"/>
</dbReference>
<dbReference type="EMBL" id="JACHXK010000008">
    <property type="protein sequence ID" value="MBB3111764.1"/>
    <property type="molecule type" value="Genomic_DNA"/>
</dbReference>
<dbReference type="InterPro" id="IPR001434">
    <property type="entry name" value="OmcB-like_DUF11"/>
</dbReference>
<gene>
    <name evidence="2" type="ORF">FHS18_003832</name>
</gene>
<dbReference type="Proteomes" id="UP000570361">
    <property type="component" value="Unassembled WGS sequence"/>
</dbReference>
<dbReference type="NCBIfam" id="TIGR01451">
    <property type="entry name" value="B_ant_repeat"/>
    <property type="match status" value="4"/>
</dbReference>
<organism evidence="2 3">
    <name type="scientific">Paenibacillus phyllosphaerae</name>
    <dbReference type="NCBI Taxonomy" id="274593"/>
    <lineage>
        <taxon>Bacteria</taxon>
        <taxon>Bacillati</taxon>
        <taxon>Bacillota</taxon>
        <taxon>Bacilli</taxon>
        <taxon>Bacillales</taxon>
        <taxon>Paenibacillaceae</taxon>
        <taxon>Paenibacillus</taxon>
    </lineage>
</organism>
<dbReference type="InterPro" id="IPR051172">
    <property type="entry name" value="Chlamydia_OmcB"/>
</dbReference>
<dbReference type="Gene3D" id="2.60.40.740">
    <property type="match status" value="1"/>
</dbReference>
<dbReference type="InterPro" id="IPR008966">
    <property type="entry name" value="Adhesion_dom_sf"/>
</dbReference>
<comment type="caution">
    <text evidence="2">The sequence shown here is derived from an EMBL/GenBank/DDBJ whole genome shotgun (WGS) entry which is preliminary data.</text>
</comment>
<evidence type="ECO:0000313" key="2">
    <source>
        <dbReference type="EMBL" id="MBB3111764.1"/>
    </source>
</evidence>
<dbReference type="SUPFAM" id="SSF49401">
    <property type="entry name" value="Bacterial adhesins"/>
    <property type="match status" value="1"/>
</dbReference>
<accession>A0A7W5FP81</accession>
<name>A0A7W5FP81_9BACL</name>
<protein>
    <submittedName>
        <fullName evidence="2">Putative repeat protein (TIGR01451 family)</fullName>
    </submittedName>
</protein>
<dbReference type="InterPro" id="IPR047589">
    <property type="entry name" value="DUF11_rpt"/>
</dbReference>
<feature type="domain" description="DUF11" evidence="1">
    <location>
        <begin position="17"/>
        <end position="116"/>
    </location>
</feature>
<dbReference type="PANTHER" id="PTHR34819">
    <property type="entry name" value="LARGE CYSTEINE-RICH PERIPLASMIC PROTEIN OMCB"/>
    <property type="match status" value="1"/>
</dbReference>
<sequence length="456" mass="45973">MEVLRISITSQDDPAIIVTKNSNKAIAVLGDSITYTVSVANNTGMNNAGNVVLTDSLPEGLAYVDDSVTINGLSRPSGDITWGVPLGSVNANSTVIVTFQAVVTSIPANYMLSNIAHAAFTYLSPGNGNPIAAVVPSNTVTTTVYAPILSLSYRADRSTAVMGSTLTYSALIANSGNVAADVVLLDAIPDGGSYVAGSFRVNDVVIPDANPEAGVPLGTVAPNTTATATFSVLVNSLPSPPQLVNQVVADYTFSVSGDRTISGTVTSNVLTLPVSLLSVSAVASASVADVAVSETMTYTTVITNSRAEPLTDIMLTDILPAGTQFLPGSAAVNGAALASANPESGIPVGTLNSGAIATVTLQAKVMNVPISGSLVNQASIAYTVGSSKGALSSNSVVTPVYQPVISVIKSAGSKSVVLGDTLLYTLLVSNSGNLPATVTLTDNIPQGAAPVANSSP</sequence>
<reference evidence="2 3" key="1">
    <citation type="submission" date="2020-08" db="EMBL/GenBank/DDBJ databases">
        <title>Genomic Encyclopedia of Type Strains, Phase III (KMG-III): the genomes of soil and plant-associated and newly described type strains.</title>
        <authorList>
            <person name="Whitman W."/>
        </authorList>
    </citation>
    <scope>NUCLEOTIDE SEQUENCE [LARGE SCALE GENOMIC DNA]</scope>
    <source>
        <strain evidence="2 3">CECT 5862</strain>
    </source>
</reference>
<evidence type="ECO:0000313" key="3">
    <source>
        <dbReference type="Proteomes" id="UP000570361"/>
    </source>
</evidence>
<evidence type="ECO:0000259" key="1">
    <source>
        <dbReference type="Pfam" id="PF01345"/>
    </source>
</evidence>